<feature type="region of interest" description="Disordered" evidence="1">
    <location>
        <begin position="1"/>
        <end position="38"/>
    </location>
</feature>
<name>A0A8S5P7G4_9CAUD</name>
<evidence type="ECO:0000256" key="1">
    <source>
        <dbReference type="SAM" id="MobiDB-lite"/>
    </source>
</evidence>
<evidence type="ECO:0000313" key="2">
    <source>
        <dbReference type="EMBL" id="DAE03087.1"/>
    </source>
</evidence>
<proteinExistence type="predicted"/>
<protein>
    <submittedName>
        <fullName evidence="2">Uncharacterized protein</fullName>
    </submittedName>
</protein>
<reference evidence="2" key="1">
    <citation type="journal article" date="2021" name="Proc. Natl. Acad. Sci. U.S.A.">
        <title>A Catalog of Tens of Thousands of Viruses from Human Metagenomes Reveals Hidden Associations with Chronic Diseases.</title>
        <authorList>
            <person name="Tisza M.J."/>
            <person name="Buck C.B."/>
        </authorList>
    </citation>
    <scope>NUCLEOTIDE SEQUENCE</scope>
    <source>
        <strain evidence="2">Ct2QJ10</strain>
    </source>
</reference>
<accession>A0A8S5P7G4</accession>
<organism evidence="2">
    <name type="scientific">Siphoviridae sp. ct2QJ10</name>
    <dbReference type="NCBI Taxonomy" id="2825315"/>
    <lineage>
        <taxon>Viruses</taxon>
        <taxon>Duplodnaviria</taxon>
        <taxon>Heunggongvirae</taxon>
        <taxon>Uroviricota</taxon>
        <taxon>Caudoviricetes</taxon>
    </lineage>
</organism>
<dbReference type="EMBL" id="BK015358">
    <property type="protein sequence ID" value="DAE03087.1"/>
    <property type="molecule type" value="Genomic_DNA"/>
</dbReference>
<sequence length="38" mass="4623">MSRIASEQVRNRWKSPEKEGLHLEKQGEEKKRCEIRQK</sequence>
<feature type="compositionally biased region" description="Basic and acidic residues" evidence="1">
    <location>
        <begin position="14"/>
        <end position="38"/>
    </location>
</feature>